<sequence length="123" mass="13075">MIGMNASTGRTISGAAHLSQSVGIILSTPKSIRVKRRPFGSDLPSLVDAIGNRENLARIYAAVATALMTWEPRLVLESVTFDSAAMTSGEFSDGRLRVIIKGYEVTNGTRVPVRAAVAIEGSQ</sequence>
<evidence type="ECO:0000313" key="3">
    <source>
        <dbReference type="Proteomes" id="UP000583127"/>
    </source>
</evidence>
<evidence type="ECO:0000313" key="2">
    <source>
        <dbReference type="EMBL" id="NML31784.1"/>
    </source>
</evidence>
<feature type="domain" description="IraD/Gp25-like" evidence="1">
    <location>
        <begin position="14"/>
        <end position="102"/>
    </location>
</feature>
<dbReference type="SUPFAM" id="SSF160719">
    <property type="entry name" value="gpW/gp25-like"/>
    <property type="match status" value="1"/>
</dbReference>
<comment type="caution">
    <text evidence="2">The sequence shown here is derived from an EMBL/GenBank/DDBJ whole genome shotgun (WGS) entry which is preliminary data.</text>
</comment>
<proteinExistence type="predicted"/>
<keyword evidence="3" id="KW-1185">Reference proteome</keyword>
<name>A0A7X9X5F1_9BURK</name>
<gene>
    <name evidence="2" type="ORF">HHL14_13165</name>
</gene>
<dbReference type="Proteomes" id="UP000583127">
    <property type="component" value="Unassembled WGS sequence"/>
</dbReference>
<accession>A0A7X9X5F1</accession>
<organism evidence="2 3">
    <name type="scientific">Paraburkholderia antibiotica</name>
    <dbReference type="NCBI Taxonomy" id="2728839"/>
    <lineage>
        <taxon>Bacteria</taxon>
        <taxon>Pseudomonadati</taxon>
        <taxon>Pseudomonadota</taxon>
        <taxon>Betaproteobacteria</taxon>
        <taxon>Burkholderiales</taxon>
        <taxon>Burkholderiaceae</taxon>
        <taxon>Paraburkholderia</taxon>
    </lineage>
</organism>
<dbReference type="InterPro" id="IPR007048">
    <property type="entry name" value="IraD/Gp25-like"/>
</dbReference>
<evidence type="ECO:0000259" key="1">
    <source>
        <dbReference type="Pfam" id="PF04965"/>
    </source>
</evidence>
<dbReference type="AlphaFoldDB" id="A0A7X9X5F1"/>
<dbReference type="RefSeq" id="WP_169498043.1">
    <property type="nucleotide sequence ID" value="NZ_JABBFZ010000006.1"/>
</dbReference>
<protein>
    <submittedName>
        <fullName evidence="2">Baseplate assembly protein</fullName>
    </submittedName>
</protein>
<reference evidence="2 3" key="1">
    <citation type="submission" date="2020-04" db="EMBL/GenBank/DDBJ databases">
        <title>Paraburkholderia sp. G-4-1-8 isolated from soil.</title>
        <authorList>
            <person name="Dahal R.H."/>
        </authorList>
    </citation>
    <scope>NUCLEOTIDE SEQUENCE [LARGE SCALE GENOMIC DNA]</scope>
    <source>
        <strain evidence="2 3">G-4-1-8</strain>
    </source>
</reference>
<dbReference type="Gene3D" id="3.10.450.40">
    <property type="match status" value="1"/>
</dbReference>
<dbReference type="EMBL" id="JABBFZ010000006">
    <property type="protein sequence ID" value="NML31784.1"/>
    <property type="molecule type" value="Genomic_DNA"/>
</dbReference>
<dbReference type="Pfam" id="PF04965">
    <property type="entry name" value="GPW_gp25"/>
    <property type="match status" value="1"/>
</dbReference>